<dbReference type="GO" id="GO:1990281">
    <property type="term" value="C:efflux pump complex"/>
    <property type="evidence" value="ECO:0007669"/>
    <property type="project" value="TreeGrafter"/>
</dbReference>
<dbReference type="SUPFAM" id="SSF111369">
    <property type="entry name" value="HlyD-like secretion proteins"/>
    <property type="match status" value="1"/>
</dbReference>
<keyword evidence="2" id="KW-0175">Coiled coil</keyword>
<dbReference type="Gene3D" id="2.40.30.170">
    <property type="match status" value="1"/>
</dbReference>
<keyword evidence="5" id="KW-1185">Reference proteome</keyword>
<gene>
    <name evidence="4" type="ORF">JIN81_10275</name>
</gene>
<dbReference type="RefSeq" id="WP_200278861.1">
    <property type="nucleotide sequence ID" value="NZ_JAENII010000007.1"/>
</dbReference>
<dbReference type="InterPro" id="IPR006143">
    <property type="entry name" value="RND_pump_MFP"/>
</dbReference>
<dbReference type="PANTHER" id="PTHR30469:SF12">
    <property type="entry name" value="MULTIDRUG RESISTANCE PROTEIN MDTA"/>
    <property type="match status" value="1"/>
</dbReference>
<reference evidence="4" key="1">
    <citation type="submission" date="2021-01" db="EMBL/GenBank/DDBJ databases">
        <title>Modified the classification status of verrucomicrobia.</title>
        <authorList>
            <person name="Feng X."/>
        </authorList>
    </citation>
    <scope>NUCLEOTIDE SEQUENCE</scope>
    <source>
        <strain evidence="4">KCTC 22201</strain>
    </source>
</reference>
<evidence type="ECO:0000256" key="1">
    <source>
        <dbReference type="ARBA" id="ARBA00009477"/>
    </source>
</evidence>
<dbReference type="InterPro" id="IPR058625">
    <property type="entry name" value="MdtA-like_BSH"/>
</dbReference>
<dbReference type="GO" id="GO:0015562">
    <property type="term" value="F:efflux transmembrane transporter activity"/>
    <property type="evidence" value="ECO:0007669"/>
    <property type="project" value="TreeGrafter"/>
</dbReference>
<dbReference type="EMBL" id="JAENII010000007">
    <property type="protein sequence ID" value="MBK1827410.1"/>
    <property type="molecule type" value="Genomic_DNA"/>
</dbReference>
<comment type="similarity">
    <text evidence="1">Belongs to the membrane fusion protein (MFP) (TC 8.A.1) family.</text>
</comment>
<evidence type="ECO:0000313" key="4">
    <source>
        <dbReference type="EMBL" id="MBK1827410.1"/>
    </source>
</evidence>
<name>A0A934RBC2_9BACT</name>
<protein>
    <submittedName>
        <fullName evidence="4">Efflux RND transporter periplasmic adaptor subunit</fullName>
    </submittedName>
</protein>
<sequence length="397" mass="43163">MLLRILIPIVILTVGYFAARKLSTAIEPPTPQHVPPQKLRTEVVELQRTDYPVLLDTQGVVRAHYETPLTAAVSGTIIAIHPGFEDGAFFSKDEVLAELDPADFQASLAAASSRVARAEAALAQEEARAKQARLNWEDLGYDGEPSPLVLRIPQLKEANANVEAARAEYEQASLNLERTKIRAPFDGRVRVRNVGLGQAVGNSTPLGEVYATDYAEVRLPLTPNQLAFIDLPSRPDDEALEVTLTSAHSVSPEGESQQWPAKIVRSEGALDDASRELFAIARVDDPFGLKSGKPPLRIGQPVRASVEGRVLKDVFVIPRLALRGVGRIYLVDREDPAIIRTTIEPIWSTSEVLIVRDGLEAGQWLSTTRLPYAPDGAPVEVIESISVATPAEEISGS</sequence>
<feature type="domain" description="Multidrug resistance protein MdtA-like barrel-sandwich hybrid" evidence="3">
    <location>
        <begin position="69"/>
        <end position="206"/>
    </location>
</feature>
<comment type="caution">
    <text evidence="4">The sequence shown here is derived from an EMBL/GenBank/DDBJ whole genome shotgun (WGS) entry which is preliminary data.</text>
</comment>
<organism evidence="4 5">
    <name type="scientific">Haloferula rosea</name>
    <dbReference type="NCBI Taxonomy" id="490093"/>
    <lineage>
        <taxon>Bacteria</taxon>
        <taxon>Pseudomonadati</taxon>
        <taxon>Verrucomicrobiota</taxon>
        <taxon>Verrucomicrobiia</taxon>
        <taxon>Verrucomicrobiales</taxon>
        <taxon>Verrucomicrobiaceae</taxon>
        <taxon>Haloferula</taxon>
    </lineage>
</organism>
<dbReference type="Gene3D" id="1.10.287.470">
    <property type="entry name" value="Helix hairpin bin"/>
    <property type="match status" value="1"/>
</dbReference>
<feature type="coiled-coil region" evidence="2">
    <location>
        <begin position="108"/>
        <end position="182"/>
    </location>
</feature>
<dbReference type="AlphaFoldDB" id="A0A934RBC2"/>
<proteinExistence type="inferred from homology"/>
<evidence type="ECO:0000256" key="2">
    <source>
        <dbReference type="SAM" id="Coils"/>
    </source>
</evidence>
<accession>A0A934RBC2</accession>
<dbReference type="Pfam" id="PF25917">
    <property type="entry name" value="BSH_RND"/>
    <property type="match status" value="1"/>
</dbReference>
<dbReference type="NCBIfam" id="TIGR01730">
    <property type="entry name" value="RND_mfp"/>
    <property type="match status" value="1"/>
</dbReference>
<dbReference type="Gene3D" id="2.40.50.100">
    <property type="match status" value="1"/>
</dbReference>
<dbReference type="Proteomes" id="UP000658278">
    <property type="component" value="Unassembled WGS sequence"/>
</dbReference>
<evidence type="ECO:0000313" key="5">
    <source>
        <dbReference type="Proteomes" id="UP000658278"/>
    </source>
</evidence>
<dbReference type="PANTHER" id="PTHR30469">
    <property type="entry name" value="MULTIDRUG RESISTANCE PROTEIN MDTA"/>
    <property type="match status" value="1"/>
</dbReference>
<evidence type="ECO:0000259" key="3">
    <source>
        <dbReference type="Pfam" id="PF25917"/>
    </source>
</evidence>